<feature type="transmembrane region" description="Helical" evidence="7">
    <location>
        <begin position="58"/>
        <end position="85"/>
    </location>
</feature>
<dbReference type="PANTHER" id="PTHR30477">
    <property type="entry name" value="ABC-TRANSPORTER METAL-BINDING PROTEIN"/>
    <property type="match status" value="1"/>
</dbReference>
<protein>
    <submittedName>
        <fullName evidence="8">Zinc/manganese transport system permease protein/manganese/iron transport system permease protein</fullName>
    </submittedName>
</protein>
<proteinExistence type="inferred from homology"/>
<keyword evidence="4 7" id="KW-1133">Transmembrane helix</keyword>
<dbReference type="AlphaFoldDB" id="A0A839RIG5"/>
<dbReference type="InterPro" id="IPR037294">
    <property type="entry name" value="ABC_BtuC-like"/>
</dbReference>
<evidence type="ECO:0000256" key="2">
    <source>
        <dbReference type="ARBA" id="ARBA00008034"/>
    </source>
</evidence>
<accession>A0A839RIG5</accession>
<dbReference type="SUPFAM" id="SSF81345">
    <property type="entry name" value="ABC transporter involved in vitamin B12 uptake, BtuC"/>
    <property type="match status" value="1"/>
</dbReference>
<evidence type="ECO:0000256" key="4">
    <source>
        <dbReference type="ARBA" id="ARBA00022989"/>
    </source>
</evidence>
<evidence type="ECO:0000313" key="9">
    <source>
        <dbReference type="Proteomes" id="UP000567922"/>
    </source>
</evidence>
<keyword evidence="6" id="KW-0813">Transport</keyword>
<evidence type="ECO:0000256" key="5">
    <source>
        <dbReference type="ARBA" id="ARBA00023136"/>
    </source>
</evidence>
<feature type="transmembrane region" description="Helical" evidence="7">
    <location>
        <begin position="177"/>
        <end position="195"/>
    </location>
</feature>
<gene>
    <name evidence="8" type="ORF">FHU29_000337</name>
</gene>
<keyword evidence="5 7" id="KW-0472">Membrane</keyword>
<dbReference type="GO" id="GO:0043190">
    <property type="term" value="C:ATP-binding cassette (ABC) transporter complex"/>
    <property type="evidence" value="ECO:0007669"/>
    <property type="project" value="InterPro"/>
</dbReference>
<feature type="transmembrane region" description="Helical" evidence="7">
    <location>
        <begin position="225"/>
        <end position="246"/>
    </location>
</feature>
<dbReference type="InterPro" id="IPR001626">
    <property type="entry name" value="ABC_TroCD"/>
</dbReference>
<keyword evidence="9" id="KW-1185">Reference proteome</keyword>
<dbReference type="GO" id="GO:0010043">
    <property type="term" value="P:response to zinc ion"/>
    <property type="evidence" value="ECO:0007669"/>
    <property type="project" value="TreeGrafter"/>
</dbReference>
<dbReference type="NCBIfam" id="NF040871">
    <property type="entry name" value="AztB"/>
    <property type="match status" value="1"/>
</dbReference>
<reference evidence="8 9" key="1">
    <citation type="submission" date="2020-08" db="EMBL/GenBank/DDBJ databases">
        <title>Sequencing the genomes of 1000 actinobacteria strains.</title>
        <authorList>
            <person name="Klenk H.-P."/>
        </authorList>
    </citation>
    <scope>NUCLEOTIDE SEQUENCE [LARGE SCALE GENOMIC DNA]</scope>
    <source>
        <strain evidence="8 9">DSM 45258</strain>
    </source>
</reference>
<evidence type="ECO:0000256" key="6">
    <source>
        <dbReference type="RuleBase" id="RU003943"/>
    </source>
</evidence>
<dbReference type="GO" id="GO:0055085">
    <property type="term" value="P:transmembrane transport"/>
    <property type="evidence" value="ECO:0007669"/>
    <property type="project" value="InterPro"/>
</dbReference>
<feature type="transmembrane region" description="Helical" evidence="7">
    <location>
        <begin position="138"/>
        <end position="156"/>
    </location>
</feature>
<comment type="subcellular location">
    <subcellularLocation>
        <location evidence="6">Cell membrane</location>
        <topology evidence="6">Multi-pass membrane protein</topology>
    </subcellularLocation>
    <subcellularLocation>
        <location evidence="1">Membrane</location>
        <topology evidence="1">Multi-pass membrane protein</topology>
    </subcellularLocation>
</comment>
<organism evidence="8 9">
    <name type="scientific">Hoyosella altamirensis</name>
    <dbReference type="NCBI Taxonomy" id="616997"/>
    <lineage>
        <taxon>Bacteria</taxon>
        <taxon>Bacillati</taxon>
        <taxon>Actinomycetota</taxon>
        <taxon>Actinomycetes</taxon>
        <taxon>Mycobacteriales</taxon>
        <taxon>Hoyosellaceae</taxon>
        <taxon>Hoyosella</taxon>
    </lineage>
</organism>
<dbReference type="Proteomes" id="UP000567922">
    <property type="component" value="Unassembled WGS sequence"/>
</dbReference>
<feature type="transmembrane region" description="Helical" evidence="7">
    <location>
        <begin position="252"/>
        <end position="272"/>
    </location>
</feature>
<dbReference type="Pfam" id="PF00950">
    <property type="entry name" value="ABC-3"/>
    <property type="match status" value="1"/>
</dbReference>
<dbReference type="PANTHER" id="PTHR30477:SF13">
    <property type="entry name" value="IRON TRANSPORT SYSTEM MEMBRANE PROTEIN HI_0360-RELATED"/>
    <property type="match status" value="1"/>
</dbReference>
<evidence type="ECO:0000256" key="3">
    <source>
        <dbReference type="ARBA" id="ARBA00022692"/>
    </source>
</evidence>
<keyword evidence="3 6" id="KW-0812">Transmembrane</keyword>
<feature type="transmembrane region" description="Helical" evidence="7">
    <location>
        <begin position="97"/>
        <end position="118"/>
    </location>
</feature>
<feature type="transmembrane region" description="Helical" evidence="7">
    <location>
        <begin position="20"/>
        <end position="38"/>
    </location>
</feature>
<dbReference type="OrthoDB" id="60524at2"/>
<name>A0A839RIG5_9ACTN</name>
<dbReference type="Gene3D" id="1.10.3470.10">
    <property type="entry name" value="ABC transporter involved in vitamin B12 uptake, BtuC"/>
    <property type="match status" value="1"/>
</dbReference>
<evidence type="ECO:0000256" key="1">
    <source>
        <dbReference type="ARBA" id="ARBA00004141"/>
    </source>
</evidence>
<comment type="caution">
    <text evidence="8">The sequence shown here is derived from an EMBL/GenBank/DDBJ whole genome shotgun (WGS) entry which is preliminary data.</text>
</comment>
<dbReference type="RefSeq" id="WP_064439598.1">
    <property type="nucleotide sequence ID" value="NZ_BDDI01000005.1"/>
</dbReference>
<evidence type="ECO:0000256" key="7">
    <source>
        <dbReference type="SAM" id="Phobius"/>
    </source>
</evidence>
<evidence type="ECO:0000313" key="8">
    <source>
        <dbReference type="EMBL" id="MBB3035903.1"/>
    </source>
</evidence>
<sequence length="288" mass="29298">MAVLAVLSDPFTTTFMMRALIGGVLVATMCAIVGTWVVTRGMAFLGEAMAHGVLPGVAIALLVGLPAVIGAAASAAIMSLGVSVVQRRWRLSADTSIGLLFVASLALGVVIISSSRTFASDATAILFGDILAIQSGQLLGIATATVVTAVLAFVWHRAFVALAVDPRQAHLLHLHPRAAHAALVGLVALAVVSAYQAVGSLLVLGMLLGPAVAAGRWTRRIPTTMALATCIGAVSVWLGLLISWYMATAAGATVALVAVFSAAVSALLRAAVDAARSPTSSERQAISV</sequence>
<comment type="similarity">
    <text evidence="2 6">Belongs to the ABC-3 integral membrane protein family.</text>
</comment>
<dbReference type="EMBL" id="JACHWS010000001">
    <property type="protein sequence ID" value="MBB3035903.1"/>
    <property type="molecule type" value="Genomic_DNA"/>
</dbReference>